<dbReference type="OMA" id="ECNSHIC"/>
<proteinExistence type="predicted"/>
<dbReference type="GeneID" id="9674411"/>
<organism evidence="1 2">
    <name type="scientific">Fusarium vanettenii (strain ATCC MYA-4622 / CBS 123669 / FGSC 9596 / NRRL 45880 / 77-13-4)</name>
    <name type="common">Fusarium solani subsp. pisi</name>
    <dbReference type="NCBI Taxonomy" id="660122"/>
    <lineage>
        <taxon>Eukaryota</taxon>
        <taxon>Fungi</taxon>
        <taxon>Dikarya</taxon>
        <taxon>Ascomycota</taxon>
        <taxon>Pezizomycotina</taxon>
        <taxon>Sordariomycetes</taxon>
        <taxon>Hypocreomycetidae</taxon>
        <taxon>Hypocreales</taxon>
        <taxon>Nectriaceae</taxon>
        <taxon>Fusarium</taxon>
        <taxon>Fusarium solani species complex</taxon>
        <taxon>Fusarium vanettenii</taxon>
    </lineage>
</organism>
<dbReference type="VEuPathDB" id="FungiDB:NECHADRAFT_72799"/>
<dbReference type="KEGG" id="nhe:NECHADRAFT_72799"/>
<keyword evidence="2" id="KW-1185">Reference proteome</keyword>
<dbReference type="eggNOG" id="ENOG502SJYW">
    <property type="taxonomic scope" value="Eukaryota"/>
</dbReference>
<dbReference type="InParanoid" id="C7ZHY7"/>
<dbReference type="EMBL" id="GG698929">
    <property type="protein sequence ID" value="EEU36299.1"/>
    <property type="molecule type" value="Genomic_DNA"/>
</dbReference>
<dbReference type="RefSeq" id="XP_003042012.1">
    <property type="nucleotide sequence ID" value="XM_003041966.1"/>
</dbReference>
<dbReference type="HOGENOM" id="CLU_015933_1_0_1"/>
<evidence type="ECO:0000313" key="2">
    <source>
        <dbReference type="Proteomes" id="UP000005206"/>
    </source>
</evidence>
<dbReference type="InterPro" id="IPR011990">
    <property type="entry name" value="TPR-like_helical_dom_sf"/>
</dbReference>
<dbReference type="AlphaFoldDB" id="C7ZHY7"/>
<gene>
    <name evidence="1" type="ORF">NECHADRAFT_72799</name>
</gene>
<reference evidence="1 2" key="1">
    <citation type="journal article" date="2009" name="PLoS Genet.">
        <title>The genome of Nectria haematococca: contribution of supernumerary chromosomes to gene expansion.</title>
        <authorList>
            <person name="Coleman J.J."/>
            <person name="Rounsley S.D."/>
            <person name="Rodriguez-Carres M."/>
            <person name="Kuo A."/>
            <person name="Wasmann C.C."/>
            <person name="Grimwood J."/>
            <person name="Schmutz J."/>
            <person name="Taga M."/>
            <person name="White G.J."/>
            <person name="Zhou S."/>
            <person name="Schwartz D.C."/>
            <person name="Freitag M."/>
            <person name="Ma L.J."/>
            <person name="Danchin E.G."/>
            <person name="Henrissat B."/>
            <person name="Coutinho P.M."/>
            <person name="Nelson D.R."/>
            <person name="Straney D."/>
            <person name="Napoli C.A."/>
            <person name="Barker B.M."/>
            <person name="Gribskov M."/>
            <person name="Rep M."/>
            <person name="Kroken S."/>
            <person name="Molnar I."/>
            <person name="Rensing C."/>
            <person name="Kennell J.C."/>
            <person name="Zamora J."/>
            <person name="Farman M.L."/>
            <person name="Selker E.U."/>
            <person name="Salamov A."/>
            <person name="Shapiro H."/>
            <person name="Pangilinan J."/>
            <person name="Lindquist E."/>
            <person name="Lamers C."/>
            <person name="Grigoriev I.V."/>
            <person name="Geiser D.M."/>
            <person name="Covert S.F."/>
            <person name="Temporini E."/>
            <person name="Vanetten H.D."/>
        </authorList>
    </citation>
    <scope>NUCLEOTIDE SEQUENCE [LARGE SCALE GENOMIC DNA]</scope>
    <source>
        <strain evidence="2">ATCC MYA-4622 / CBS 123669 / FGSC 9596 / NRRL 45880 / 77-13-4</strain>
    </source>
</reference>
<accession>C7ZHY7</accession>
<evidence type="ECO:0000313" key="1">
    <source>
        <dbReference type="EMBL" id="EEU36299.1"/>
    </source>
</evidence>
<dbReference type="OrthoDB" id="427518at2759"/>
<sequence length="524" mass="59676">MSPSQTTADKQNDSNKLLDLSSFLAPTKIPFNLLIRGSTGRERWNSKGHIERVDASAVGLPSDLSRILSYEPRLVSIINRLPDAYLKTSDQFYEVDGEIADLTRKRHVPDDQTRWKNWALIVTYRSIPWKYLEHLSDDPTLAFPHLKHTLEACPDGFPGLSNAAKIDLGLTLIESSRFSDMAWKRYAVNQAKRVSVGIESQYLASRIALAECVLNRIEGSMLRSAANLATRSSEETAPDVRMHCIAGQYAIQRALNFMQVEELKSAEEVLEAWSPLSETPSPMEQAVNYRKTIIRGRSLRQRGELRDSIMQLNAGRLLKDEPDIVLDEDLRDLTCELADGLRDFKFTAAAENVVRWEMERRKGSYIPAMGKSLLEVSLAEVAFARGQYYNSEMLCLSVLKEFPRLKYEKMRAYIILAKVYHTKRNFDQAHSYWTMALETIARFTTGSSRVTRMILRSLCHSAGNDELREQYQKQLERLGPEDEADAVKFWISGMPEWNKYLQARESEAVESEAVESEAVESEAK</sequence>
<dbReference type="STRING" id="660122.C7ZHY7"/>
<dbReference type="SUPFAM" id="SSF48452">
    <property type="entry name" value="TPR-like"/>
    <property type="match status" value="1"/>
</dbReference>
<name>C7ZHY7_FUSV7</name>
<protein>
    <submittedName>
        <fullName evidence="1">Uncharacterized protein</fullName>
    </submittedName>
</protein>
<dbReference type="Proteomes" id="UP000005206">
    <property type="component" value="Chromosome 11"/>
</dbReference>